<dbReference type="HOGENOM" id="CLU_1959349_0_0_1"/>
<reference evidence="1 2" key="1">
    <citation type="submission" date="2013-03" db="EMBL/GenBank/DDBJ databases">
        <title>The Genome Sequence of Cladophialophora yegresii CBS 114405.</title>
        <authorList>
            <consortium name="The Broad Institute Genomics Platform"/>
            <person name="Cuomo C."/>
            <person name="de Hoog S."/>
            <person name="Gorbushina A."/>
            <person name="Walker B."/>
            <person name="Young S.K."/>
            <person name="Zeng Q."/>
            <person name="Gargeya S."/>
            <person name="Fitzgerald M."/>
            <person name="Haas B."/>
            <person name="Abouelleil A."/>
            <person name="Allen A.W."/>
            <person name="Alvarado L."/>
            <person name="Arachchi H.M."/>
            <person name="Berlin A.M."/>
            <person name="Chapman S.B."/>
            <person name="Gainer-Dewar J."/>
            <person name="Goldberg J."/>
            <person name="Griggs A."/>
            <person name="Gujja S."/>
            <person name="Hansen M."/>
            <person name="Howarth C."/>
            <person name="Imamovic A."/>
            <person name="Ireland A."/>
            <person name="Larimer J."/>
            <person name="McCowan C."/>
            <person name="Murphy C."/>
            <person name="Pearson M."/>
            <person name="Poon T.W."/>
            <person name="Priest M."/>
            <person name="Roberts A."/>
            <person name="Saif S."/>
            <person name="Shea T."/>
            <person name="Sisk P."/>
            <person name="Sykes S."/>
            <person name="Wortman J."/>
            <person name="Nusbaum C."/>
            <person name="Birren B."/>
        </authorList>
    </citation>
    <scope>NUCLEOTIDE SEQUENCE [LARGE SCALE GENOMIC DNA]</scope>
    <source>
        <strain evidence="1 2">CBS 114405</strain>
    </source>
</reference>
<dbReference type="AlphaFoldDB" id="W9VY25"/>
<accession>W9VY25</accession>
<protein>
    <recommendedName>
        <fullName evidence="3">MalT-like TPR region domain-containing protein</fullName>
    </recommendedName>
</protein>
<name>W9VY25_9EURO</name>
<organism evidence="1 2">
    <name type="scientific">Cladophialophora yegresii CBS 114405</name>
    <dbReference type="NCBI Taxonomy" id="1182544"/>
    <lineage>
        <taxon>Eukaryota</taxon>
        <taxon>Fungi</taxon>
        <taxon>Dikarya</taxon>
        <taxon>Ascomycota</taxon>
        <taxon>Pezizomycotina</taxon>
        <taxon>Eurotiomycetes</taxon>
        <taxon>Chaetothyriomycetidae</taxon>
        <taxon>Chaetothyriales</taxon>
        <taxon>Herpotrichiellaceae</taxon>
        <taxon>Cladophialophora</taxon>
    </lineage>
</organism>
<dbReference type="EMBL" id="AMGW01000005">
    <property type="protein sequence ID" value="EXJ57136.1"/>
    <property type="molecule type" value="Genomic_DNA"/>
</dbReference>
<dbReference type="RefSeq" id="XP_007759670.1">
    <property type="nucleotide sequence ID" value="XM_007761480.1"/>
</dbReference>
<dbReference type="OrthoDB" id="4159530at2759"/>
<proteinExistence type="predicted"/>
<dbReference type="GeneID" id="19182055"/>
<comment type="caution">
    <text evidence="1">The sequence shown here is derived from an EMBL/GenBank/DDBJ whole genome shotgun (WGS) entry which is preliminary data.</text>
</comment>
<dbReference type="Gene3D" id="1.25.40.10">
    <property type="entry name" value="Tetratricopeptide repeat domain"/>
    <property type="match status" value="1"/>
</dbReference>
<sequence length="128" mass="14696">MACLARKRKDYARAEQHLTLGIGRVVKDIGKPNGNVDGICLCYEMASLYDDMGRLAESERFHRMVFEGITQRMKPAAASILSSLDRLQRILEKQGKFEESVQLQEHYKQFWAQLEPWELRPILMAAPG</sequence>
<evidence type="ECO:0000313" key="2">
    <source>
        <dbReference type="Proteomes" id="UP000019473"/>
    </source>
</evidence>
<dbReference type="Proteomes" id="UP000019473">
    <property type="component" value="Unassembled WGS sequence"/>
</dbReference>
<dbReference type="InterPro" id="IPR011990">
    <property type="entry name" value="TPR-like_helical_dom_sf"/>
</dbReference>
<evidence type="ECO:0000313" key="1">
    <source>
        <dbReference type="EMBL" id="EXJ57136.1"/>
    </source>
</evidence>
<dbReference type="STRING" id="1182544.W9VY25"/>
<dbReference type="VEuPathDB" id="FungiDB:A1O7_07480"/>
<gene>
    <name evidence="1" type="ORF">A1O7_07480</name>
</gene>
<evidence type="ECO:0008006" key="3">
    <source>
        <dbReference type="Google" id="ProtNLM"/>
    </source>
</evidence>
<keyword evidence="2" id="KW-1185">Reference proteome</keyword>